<evidence type="ECO:0000313" key="11">
    <source>
        <dbReference type="EMBL" id="MBM9466605.1"/>
    </source>
</evidence>
<keyword evidence="4" id="KW-0547">Nucleotide-binding</keyword>
<evidence type="ECO:0000256" key="9">
    <source>
        <dbReference type="SAM" id="MobiDB-lite"/>
    </source>
</evidence>
<dbReference type="Gene3D" id="3.40.50.10330">
    <property type="entry name" value="Probable inorganic polyphosphate/atp-NAD kinase, domain 1"/>
    <property type="match status" value="1"/>
</dbReference>
<dbReference type="Pfam" id="PF00781">
    <property type="entry name" value="DAGK_cat"/>
    <property type="match status" value="1"/>
</dbReference>
<evidence type="ECO:0000256" key="8">
    <source>
        <dbReference type="ARBA" id="ARBA00023264"/>
    </source>
</evidence>
<dbReference type="InterPro" id="IPR001206">
    <property type="entry name" value="Diacylglycerol_kinase_cat_dom"/>
</dbReference>
<dbReference type="Proteomes" id="UP000663792">
    <property type="component" value="Unassembled WGS sequence"/>
</dbReference>
<sequence length="351" mass="37190">MGTAADLADRPETPAEQRTDGPGRPLRSVVIVNPVRVSDLAERRTIVDRALAEAGWPPATWVETTAEDPGVGQTRQAVADGAEVIFACGGDGTVRAVLEGLVHATSAETGGREPAEDGPALAVLPAGTGNLLAANLGLPDDPAEGVRVAVERGRRRIDVGEVVGVGDGPAPDSDTAMFAVMAGMGFDAHLLADAPAELKARIGWPAYVISGLKHLRDKPMKVQIAIDDDPPARRTARSVLVGNVGRLQGGLRLLPDAEPDSGTFDVAVLEPRNLGHWVGLVVGVLLRKRRVQGRQVLRGRTIVVTSDRPQPREVDGDVLPESRTLRVTIRPGAVWLCVYQPDRSPDLTDRT</sequence>
<dbReference type="AlphaFoldDB" id="A0A938Y6C5"/>
<dbReference type="GO" id="GO:0005524">
    <property type="term" value="F:ATP binding"/>
    <property type="evidence" value="ECO:0007669"/>
    <property type="project" value="UniProtKB-KW"/>
</dbReference>
<feature type="region of interest" description="Disordered" evidence="9">
    <location>
        <begin position="1"/>
        <end position="26"/>
    </location>
</feature>
<keyword evidence="7" id="KW-0444">Lipid biosynthesis</keyword>
<keyword evidence="3" id="KW-0808">Transferase</keyword>
<dbReference type="InterPro" id="IPR050187">
    <property type="entry name" value="Lipid_Phosphate_FormReg"/>
</dbReference>
<dbReference type="SMART" id="SM00046">
    <property type="entry name" value="DAGKc"/>
    <property type="match status" value="1"/>
</dbReference>
<feature type="compositionally biased region" description="Basic and acidic residues" evidence="9">
    <location>
        <begin position="7"/>
        <end position="21"/>
    </location>
</feature>
<evidence type="ECO:0000256" key="6">
    <source>
        <dbReference type="ARBA" id="ARBA00022840"/>
    </source>
</evidence>
<evidence type="ECO:0000259" key="10">
    <source>
        <dbReference type="PROSITE" id="PS50146"/>
    </source>
</evidence>
<keyword evidence="12" id="KW-1185">Reference proteome</keyword>
<dbReference type="InterPro" id="IPR045540">
    <property type="entry name" value="YegS/DAGK_C"/>
</dbReference>
<dbReference type="InterPro" id="IPR017438">
    <property type="entry name" value="ATP-NAD_kinase_N"/>
</dbReference>
<evidence type="ECO:0000256" key="5">
    <source>
        <dbReference type="ARBA" id="ARBA00022777"/>
    </source>
</evidence>
<gene>
    <name evidence="11" type="ORF">JL106_04830</name>
</gene>
<dbReference type="SUPFAM" id="SSF111331">
    <property type="entry name" value="NAD kinase/diacylglycerol kinase-like"/>
    <property type="match status" value="1"/>
</dbReference>
<protein>
    <recommendedName>
        <fullName evidence="10">DAGKc domain-containing protein</fullName>
    </recommendedName>
</protein>
<name>A0A938Y6C5_9ACTN</name>
<keyword evidence="6" id="KW-0067">ATP-binding</keyword>
<accession>A0A938Y6C5</accession>
<dbReference type="InterPro" id="IPR016064">
    <property type="entry name" value="NAD/diacylglycerol_kinase_sf"/>
</dbReference>
<feature type="domain" description="DAGKc" evidence="10">
    <location>
        <begin position="23"/>
        <end position="166"/>
    </location>
</feature>
<reference evidence="11" key="1">
    <citation type="submission" date="2021-01" db="EMBL/GenBank/DDBJ databases">
        <title>YIM 132084 draft genome.</title>
        <authorList>
            <person name="An D."/>
        </authorList>
    </citation>
    <scope>NUCLEOTIDE SEQUENCE</scope>
    <source>
        <strain evidence="11">YIM 132084</strain>
    </source>
</reference>
<dbReference type="RefSeq" id="WP_205259562.1">
    <property type="nucleotide sequence ID" value="NZ_JAERWK010000006.1"/>
</dbReference>
<proteinExistence type="inferred from homology"/>
<keyword evidence="5" id="KW-0418">Kinase</keyword>
<keyword evidence="8" id="KW-1208">Phospholipid metabolism</keyword>
<comment type="cofactor">
    <cofactor evidence="1">
        <name>Mg(2+)</name>
        <dbReference type="ChEBI" id="CHEBI:18420"/>
    </cofactor>
</comment>
<evidence type="ECO:0000313" key="12">
    <source>
        <dbReference type="Proteomes" id="UP000663792"/>
    </source>
</evidence>
<keyword evidence="7" id="KW-0594">Phospholipid biosynthesis</keyword>
<keyword evidence="7" id="KW-0443">Lipid metabolism</keyword>
<evidence type="ECO:0000256" key="4">
    <source>
        <dbReference type="ARBA" id="ARBA00022741"/>
    </source>
</evidence>
<dbReference type="PANTHER" id="PTHR12358:SF54">
    <property type="entry name" value="SPHINGOSINE KINASE RELATED PROTEIN"/>
    <property type="match status" value="1"/>
</dbReference>
<evidence type="ECO:0000256" key="7">
    <source>
        <dbReference type="ARBA" id="ARBA00023209"/>
    </source>
</evidence>
<dbReference type="Pfam" id="PF19279">
    <property type="entry name" value="YegS_C"/>
    <property type="match status" value="1"/>
</dbReference>
<evidence type="ECO:0000256" key="1">
    <source>
        <dbReference type="ARBA" id="ARBA00001946"/>
    </source>
</evidence>
<dbReference type="PANTHER" id="PTHR12358">
    <property type="entry name" value="SPHINGOSINE KINASE"/>
    <property type="match status" value="1"/>
</dbReference>
<comment type="caution">
    <text evidence="11">The sequence shown here is derived from an EMBL/GenBank/DDBJ whole genome shotgun (WGS) entry which is preliminary data.</text>
</comment>
<comment type="similarity">
    <text evidence="2">Belongs to the diacylglycerol/lipid kinase family.</text>
</comment>
<organism evidence="11 12">
    <name type="scientific">Nakamurella leprariae</name>
    <dbReference type="NCBI Taxonomy" id="2803911"/>
    <lineage>
        <taxon>Bacteria</taxon>
        <taxon>Bacillati</taxon>
        <taxon>Actinomycetota</taxon>
        <taxon>Actinomycetes</taxon>
        <taxon>Nakamurellales</taxon>
        <taxon>Nakamurellaceae</taxon>
        <taxon>Nakamurella</taxon>
    </lineage>
</organism>
<dbReference type="PROSITE" id="PS50146">
    <property type="entry name" value="DAGK"/>
    <property type="match status" value="1"/>
</dbReference>
<dbReference type="Gene3D" id="2.60.200.40">
    <property type="match status" value="1"/>
</dbReference>
<evidence type="ECO:0000256" key="2">
    <source>
        <dbReference type="ARBA" id="ARBA00005983"/>
    </source>
</evidence>
<dbReference type="GO" id="GO:0008654">
    <property type="term" value="P:phospholipid biosynthetic process"/>
    <property type="evidence" value="ECO:0007669"/>
    <property type="project" value="UniProtKB-KW"/>
</dbReference>
<dbReference type="EMBL" id="JAERWK010000006">
    <property type="protein sequence ID" value="MBM9466605.1"/>
    <property type="molecule type" value="Genomic_DNA"/>
</dbReference>
<dbReference type="GO" id="GO:0016301">
    <property type="term" value="F:kinase activity"/>
    <property type="evidence" value="ECO:0007669"/>
    <property type="project" value="UniProtKB-KW"/>
</dbReference>
<evidence type="ECO:0000256" key="3">
    <source>
        <dbReference type="ARBA" id="ARBA00022679"/>
    </source>
</evidence>